<dbReference type="GO" id="GO:0005524">
    <property type="term" value="F:ATP binding"/>
    <property type="evidence" value="ECO:0007669"/>
    <property type="project" value="UniProtKB-UniRule"/>
</dbReference>
<evidence type="ECO:0000256" key="16">
    <source>
        <dbReference type="ARBA" id="ARBA00047899"/>
    </source>
</evidence>
<keyword evidence="5" id="KW-0808">Transferase</keyword>
<evidence type="ECO:0000256" key="11">
    <source>
        <dbReference type="ARBA" id="ARBA00022989"/>
    </source>
</evidence>
<dbReference type="InterPro" id="IPR000719">
    <property type="entry name" value="Prot_kinase_dom"/>
</dbReference>
<feature type="region of interest" description="Disordered" evidence="19">
    <location>
        <begin position="631"/>
        <end position="655"/>
    </location>
</feature>
<evidence type="ECO:0000256" key="2">
    <source>
        <dbReference type="ARBA" id="ARBA00012513"/>
    </source>
</evidence>
<dbReference type="Pfam" id="PF00069">
    <property type="entry name" value="Pkinase"/>
    <property type="match status" value="1"/>
</dbReference>
<keyword evidence="9" id="KW-0418">Kinase</keyword>
<evidence type="ECO:0000256" key="10">
    <source>
        <dbReference type="ARBA" id="ARBA00022840"/>
    </source>
</evidence>
<keyword evidence="10 18" id="KW-0067">ATP-binding</keyword>
<keyword evidence="12" id="KW-0472">Membrane</keyword>
<keyword evidence="3" id="KW-0723">Serine/threonine-protein kinase</keyword>
<evidence type="ECO:0000256" key="14">
    <source>
        <dbReference type="ARBA" id="ARBA00023170"/>
    </source>
</evidence>
<keyword evidence="13" id="KW-1015">Disulfide bond</keyword>
<evidence type="ECO:0000256" key="18">
    <source>
        <dbReference type="PROSITE-ProRule" id="PRU10141"/>
    </source>
</evidence>
<protein>
    <recommendedName>
        <fullName evidence="2">non-specific serine/threonine protein kinase</fullName>
        <ecNumber evidence="2">2.7.11.1</ecNumber>
    </recommendedName>
</protein>
<evidence type="ECO:0000259" key="20">
    <source>
        <dbReference type="PROSITE" id="PS50011"/>
    </source>
</evidence>
<keyword evidence="15" id="KW-0325">Glycoprotein</keyword>
<dbReference type="Gene3D" id="3.30.200.20">
    <property type="entry name" value="Phosphorylase Kinase, domain 1"/>
    <property type="match status" value="1"/>
</dbReference>
<reference evidence="21" key="1">
    <citation type="submission" date="2022-12" db="EMBL/GenBank/DDBJ databases">
        <title>Draft genome assemblies for two species of Escallonia (Escalloniales).</title>
        <authorList>
            <person name="Chanderbali A."/>
            <person name="Dervinis C."/>
            <person name="Anghel I."/>
            <person name="Soltis D."/>
            <person name="Soltis P."/>
            <person name="Zapata F."/>
        </authorList>
    </citation>
    <scope>NUCLEOTIDE SEQUENCE</scope>
    <source>
        <strain evidence="21">UCBG92.1500</strain>
        <tissue evidence="21">Leaf</tissue>
    </source>
</reference>
<dbReference type="InterPro" id="IPR011009">
    <property type="entry name" value="Kinase-like_dom_sf"/>
</dbReference>
<evidence type="ECO:0000313" key="21">
    <source>
        <dbReference type="EMBL" id="KAK2970687.1"/>
    </source>
</evidence>
<dbReference type="PROSITE" id="PS00107">
    <property type="entry name" value="PROTEIN_KINASE_ATP"/>
    <property type="match status" value="1"/>
</dbReference>
<accession>A0AA88QJJ7</accession>
<organism evidence="21 22">
    <name type="scientific">Escallonia rubra</name>
    <dbReference type="NCBI Taxonomy" id="112253"/>
    <lineage>
        <taxon>Eukaryota</taxon>
        <taxon>Viridiplantae</taxon>
        <taxon>Streptophyta</taxon>
        <taxon>Embryophyta</taxon>
        <taxon>Tracheophyta</taxon>
        <taxon>Spermatophyta</taxon>
        <taxon>Magnoliopsida</taxon>
        <taxon>eudicotyledons</taxon>
        <taxon>Gunneridae</taxon>
        <taxon>Pentapetalae</taxon>
        <taxon>asterids</taxon>
        <taxon>campanulids</taxon>
        <taxon>Escalloniales</taxon>
        <taxon>Escalloniaceae</taxon>
        <taxon>Escallonia</taxon>
    </lineage>
</organism>
<evidence type="ECO:0000256" key="8">
    <source>
        <dbReference type="ARBA" id="ARBA00022741"/>
    </source>
</evidence>
<evidence type="ECO:0000256" key="4">
    <source>
        <dbReference type="ARBA" id="ARBA00022536"/>
    </source>
</evidence>
<feature type="compositionally biased region" description="Polar residues" evidence="19">
    <location>
        <begin position="636"/>
        <end position="655"/>
    </location>
</feature>
<evidence type="ECO:0000256" key="19">
    <source>
        <dbReference type="SAM" id="MobiDB-lite"/>
    </source>
</evidence>
<sequence length="655" mass="74501">MVLHLVLLPSVQGWKKSKTVCPPSFHCNGLGSLTFPFHNTTDPQCGLCKLNCNGPVPKIQLKDKDRWYDVVRISQPDNTVVIRDQDFQDHLNSQSCNFWSYDLPSTRSISFTVLSNITLFMCPNSPELTQRTDDHFGKQSGRYLSYKNCRDKNIYYKDPSAPPPAVDKYSREYNSYGFSSSRDREYPDYCRATKGLPVLPDMPLNGTHVPDLFSMLTAKFSVGLRVSDGCLVCRFYGGQCLDDRYEYQSCVYAGEGTLLTGVVITVVLLYCVWKRFSYHLLSLHMKMLIKRALLLPTICKPMINWLNKTRDVEDIESLQKYYRPLALKRYRYSDVKKMTNSFKDKLGQGGYGGVFKGQLHDGRPVAVKILNRPKDSEEEFANEVASIGRTNHVNIVTLLGFCSDSSKKALIYEFMPNGSLDKFIYNEKSSTERKLGWKALYEISLGIARGLEYLHRWCSTQILHFDIKPHNILLSEDFCPKIVDFGLAKLCPRKDSEVSMLGMRGTVGYIAPEVFSRIFGGVSHKSDVYSYGMMLLEMVGGRKNSDENVDHASKKYFPEWIYNRLEIEEEIQFPGIMNEEEKENALKMVIVGLWCIQSDPTKRPSIRNALDMLEGSLESLQIPPRPFLVYPPESPADSSSACTIETSSFQSVSLS</sequence>
<evidence type="ECO:0000313" key="22">
    <source>
        <dbReference type="Proteomes" id="UP001187471"/>
    </source>
</evidence>
<dbReference type="PROSITE" id="PS00108">
    <property type="entry name" value="PROTEIN_KINASE_ST"/>
    <property type="match status" value="1"/>
</dbReference>
<dbReference type="PANTHER" id="PTHR27009">
    <property type="entry name" value="RUST RESISTANCE KINASE LR10-RELATED"/>
    <property type="match status" value="1"/>
</dbReference>
<dbReference type="EC" id="2.7.11.1" evidence="2"/>
<keyword evidence="7" id="KW-0732">Signal</keyword>
<dbReference type="Gene3D" id="1.10.510.10">
    <property type="entry name" value="Transferase(Phosphotransferase) domain 1"/>
    <property type="match status" value="1"/>
</dbReference>
<evidence type="ECO:0000256" key="13">
    <source>
        <dbReference type="ARBA" id="ARBA00023157"/>
    </source>
</evidence>
<evidence type="ECO:0000256" key="15">
    <source>
        <dbReference type="ARBA" id="ARBA00023180"/>
    </source>
</evidence>
<evidence type="ECO:0000256" key="3">
    <source>
        <dbReference type="ARBA" id="ARBA00022527"/>
    </source>
</evidence>
<dbReference type="GO" id="GO:0016020">
    <property type="term" value="C:membrane"/>
    <property type="evidence" value="ECO:0007669"/>
    <property type="project" value="UniProtKB-SubCell"/>
</dbReference>
<dbReference type="InterPro" id="IPR017441">
    <property type="entry name" value="Protein_kinase_ATP_BS"/>
</dbReference>
<proteinExistence type="predicted"/>
<comment type="catalytic activity">
    <reaction evidence="17">
        <text>L-seryl-[protein] + ATP = O-phospho-L-seryl-[protein] + ADP + H(+)</text>
        <dbReference type="Rhea" id="RHEA:17989"/>
        <dbReference type="Rhea" id="RHEA-COMP:9863"/>
        <dbReference type="Rhea" id="RHEA-COMP:11604"/>
        <dbReference type="ChEBI" id="CHEBI:15378"/>
        <dbReference type="ChEBI" id="CHEBI:29999"/>
        <dbReference type="ChEBI" id="CHEBI:30616"/>
        <dbReference type="ChEBI" id="CHEBI:83421"/>
        <dbReference type="ChEBI" id="CHEBI:456216"/>
        <dbReference type="EC" id="2.7.11.1"/>
    </reaction>
</comment>
<dbReference type="InterPro" id="IPR045874">
    <property type="entry name" value="LRK10/LRL21-25-like"/>
</dbReference>
<comment type="subcellular location">
    <subcellularLocation>
        <location evidence="1">Membrane</location>
        <topology evidence="1">Single-pass type I membrane protein</topology>
    </subcellularLocation>
</comment>
<keyword evidence="14" id="KW-0675">Receptor</keyword>
<keyword evidence="4" id="KW-0245">EGF-like domain</keyword>
<dbReference type="SMART" id="SM00220">
    <property type="entry name" value="S_TKc"/>
    <property type="match status" value="1"/>
</dbReference>
<evidence type="ECO:0000256" key="17">
    <source>
        <dbReference type="ARBA" id="ARBA00048679"/>
    </source>
</evidence>
<evidence type="ECO:0000256" key="7">
    <source>
        <dbReference type="ARBA" id="ARBA00022729"/>
    </source>
</evidence>
<evidence type="ECO:0000256" key="12">
    <source>
        <dbReference type="ARBA" id="ARBA00023136"/>
    </source>
</evidence>
<dbReference type="FunFam" id="3.30.200.20:FF:000059">
    <property type="entry name" value="S-receptor-like serine/threonine-protein kinase"/>
    <property type="match status" value="1"/>
</dbReference>
<keyword evidence="11" id="KW-1133">Transmembrane helix</keyword>
<evidence type="ECO:0000256" key="9">
    <source>
        <dbReference type="ARBA" id="ARBA00022777"/>
    </source>
</evidence>
<dbReference type="AlphaFoldDB" id="A0AA88QJJ7"/>
<gene>
    <name evidence="21" type="ORF">RJ640_001947</name>
</gene>
<dbReference type="SUPFAM" id="SSF56112">
    <property type="entry name" value="Protein kinase-like (PK-like)"/>
    <property type="match status" value="1"/>
</dbReference>
<dbReference type="FunFam" id="1.10.510.10:FF:000590">
    <property type="entry name" value="PR5-like receptor kinase"/>
    <property type="match status" value="1"/>
</dbReference>
<evidence type="ECO:0000256" key="5">
    <source>
        <dbReference type="ARBA" id="ARBA00022679"/>
    </source>
</evidence>
<evidence type="ECO:0000256" key="6">
    <source>
        <dbReference type="ARBA" id="ARBA00022692"/>
    </source>
</evidence>
<dbReference type="GO" id="GO:0004674">
    <property type="term" value="F:protein serine/threonine kinase activity"/>
    <property type="evidence" value="ECO:0007669"/>
    <property type="project" value="UniProtKB-KW"/>
</dbReference>
<keyword evidence="22" id="KW-1185">Reference proteome</keyword>
<dbReference type="EMBL" id="JAVXUO010002670">
    <property type="protein sequence ID" value="KAK2970687.1"/>
    <property type="molecule type" value="Genomic_DNA"/>
</dbReference>
<feature type="domain" description="Protein kinase" evidence="20">
    <location>
        <begin position="340"/>
        <end position="628"/>
    </location>
</feature>
<name>A0AA88QJJ7_9ASTE</name>
<evidence type="ECO:0000256" key="1">
    <source>
        <dbReference type="ARBA" id="ARBA00004479"/>
    </source>
</evidence>
<comment type="catalytic activity">
    <reaction evidence="16">
        <text>L-threonyl-[protein] + ATP = O-phospho-L-threonyl-[protein] + ADP + H(+)</text>
        <dbReference type="Rhea" id="RHEA:46608"/>
        <dbReference type="Rhea" id="RHEA-COMP:11060"/>
        <dbReference type="Rhea" id="RHEA-COMP:11605"/>
        <dbReference type="ChEBI" id="CHEBI:15378"/>
        <dbReference type="ChEBI" id="CHEBI:30013"/>
        <dbReference type="ChEBI" id="CHEBI:30616"/>
        <dbReference type="ChEBI" id="CHEBI:61977"/>
        <dbReference type="ChEBI" id="CHEBI:456216"/>
        <dbReference type="EC" id="2.7.11.1"/>
    </reaction>
</comment>
<keyword evidence="6" id="KW-0812">Transmembrane</keyword>
<dbReference type="Proteomes" id="UP001187471">
    <property type="component" value="Unassembled WGS sequence"/>
</dbReference>
<keyword evidence="8 18" id="KW-0547">Nucleotide-binding</keyword>
<comment type="caution">
    <text evidence="21">The sequence shown here is derived from an EMBL/GenBank/DDBJ whole genome shotgun (WGS) entry which is preliminary data.</text>
</comment>
<feature type="binding site" evidence="18">
    <location>
        <position position="368"/>
    </location>
    <ligand>
        <name>ATP</name>
        <dbReference type="ChEBI" id="CHEBI:30616"/>
    </ligand>
</feature>
<dbReference type="InterPro" id="IPR008271">
    <property type="entry name" value="Ser/Thr_kinase_AS"/>
</dbReference>
<dbReference type="PROSITE" id="PS50011">
    <property type="entry name" value="PROTEIN_KINASE_DOM"/>
    <property type="match status" value="1"/>
</dbReference>
<dbReference type="CDD" id="cd14066">
    <property type="entry name" value="STKc_IRAK"/>
    <property type="match status" value="1"/>
</dbReference>